<keyword evidence="7" id="KW-0067">ATP-binding</keyword>
<feature type="compositionally biased region" description="Basic and acidic residues" evidence="6">
    <location>
        <begin position="1"/>
        <end position="14"/>
    </location>
</feature>
<dbReference type="InterPro" id="IPR001965">
    <property type="entry name" value="Znf_PHD"/>
</dbReference>
<reference evidence="7" key="1">
    <citation type="journal article" date="2013" name="Nature">
        <title>Draft genome of the wheat A-genome progenitor Triticum urartu.</title>
        <authorList>
            <person name="Ling H.Q."/>
            <person name="Zhao S."/>
            <person name="Liu D."/>
            <person name="Wang J."/>
            <person name="Sun H."/>
            <person name="Zhang C."/>
            <person name="Fan H."/>
            <person name="Li D."/>
            <person name="Dong L."/>
            <person name="Tao Y."/>
            <person name="Gao C."/>
            <person name="Wu H."/>
            <person name="Li Y."/>
            <person name="Cui Y."/>
            <person name="Guo X."/>
            <person name="Zheng S."/>
            <person name="Wang B."/>
            <person name="Yu K."/>
            <person name="Liang Q."/>
            <person name="Yang W."/>
            <person name="Lou X."/>
            <person name="Chen J."/>
            <person name="Feng M."/>
            <person name="Jian J."/>
            <person name="Zhang X."/>
            <person name="Luo G."/>
            <person name="Jiang Y."/>
            <person name="Liu J."/>
            <person name="Wang Z."/>
            <person name="Sha Y."/>
            <person name="Zhang B."/>
            <person name="Wu H."/>
            <person name="Tang D."/>
            <person name="Shen Q."/>
            <person name="Xue P."/>
            <person name="Zou S."/>
            <person name="Wang X."/>
            <person name="Liu X."/>
            <person name="Wang F."/>
            <person name="Yang Y."/>
            <person name="An X."/>
            <person name="Dong Z."/>
            <person name="Zhang K."/>
            <person name="Zhang X."/>
            <person name="Luo M.C."/>
            <person name="Dvorak J."/>
            <person name="Tong Y."/>
            <person name="Wang J."/>
            <person name="Yang H."/>
            <person name="Li Z."/>
            <person name="Wang D."/>
            <person name="Zhang A."/>
            <person name="Wang J."/>
        </authorList>
    </citation>
    <scope>NUCLEOTIDE SEQUENCE</scope>
</reference>
<feature type="compositionally biased region" description="Low complexity" evidence="6">
    <location>
        <begin position="56"/>
        <end position="65"/>
    </location>
</feature>
<dbReference type="SMART" id="SM00249">
    <property type="entry name" value="PHD"/>
    <property type="match status" value="2"/>
</dbReference>
<dbReference type="OMA" id="CENMFAK"/>
<sequence>MLKPKQEPVDEPTDHLQPYPGGLAGGVASPASPRRFTRSLLQQVKQPVDDGDNDESGTTTASSSPSPSPKSTKRGASLKAKSEGPDGIPKNLRELFATGLLEGQPVNYFMNKGKRPVLRGVIKDTGILCSCTSCKGRNVVSPFYFEVHAGSHKKRPSDYIFLESGNTLHDVLRACTDATVDTLESAILGAIGPVPKKRTVTCQDCKSSFKTFRAGKFASFCDTCLESKEAQSTARDHGLHKLVFMSGVLAEGTDVGYYVQGKVSPSQFEGHAGRAARRKPYHNIYISNGVSLHELSVSLSKGRKPSEKQNDDLCSICSDGGELLLCDSCPRAFHRECVGLSSVPKGAWCCRYCENRQQRESYLAYNNNAIAAGRVDGVDSIGQIFTRSIRIATAPQGAFGGCALCKQHDFGKKKFSERTVLLCDQCGREYHVGCLKEHNMADLTALPEGAWFCSTVCVEICEALKDLVSRGAEPVPAVDVDLIKKKRAEKGLNDDGDLDVRWRVLRDKSSEDSKVVLSKAVGIFHESFDPIIQAGTGRDLIPAMVYGRSVRDQDYTGMYCAVLTVGKTVVSAGLFRVMGNVAAELPLVATSRDNQGLGYFQALFACIERLLSSLKVKHFVLPAAEEAVSIWTQRFGFGTITQDKLLEHLKGGRPTVFHGTSTLHKPVPNSSSPFEFSCALTTFNKCYLGKALYIQARQGLAPQFETCLSGIDKAFWTTNNCIYANPNPNDDLLW</sequence>
<dbReference type="EMBL" id="KD049757">
    <property type="protein sequence ID" value="EMS64980.1"/>
    <property type="molecule type" value="Genomic_DNA"/>
</dbReference>
<keyword evidence="4" id="KW-0862">Zinc</keyword>
<evidence type="ECO:0000256" key="2">
    <source>
        <dbReference type="ARBA" id="ARBA00022723"/>
    </source>
</evidence>
<dbReference type="AlphaFoldDB" id="M8AJ37"/>
<evidence type="ECO:0000313" key="7">
    <source>
        <dbReference type="EMBL" id="EMS64980.1"/>
    </source>
</evidence>
<evidence type="ECO:0000256" key="4">
    <source>
        <dbReference type="ARBA" id="ARBA00022833"/>
    </source>
</evidence>
<dbReference type="InterPro" id="IPR056511">
    <property type="entry name" value="IDM1_C"/>
</dbReference>
<keyword evidence="7" id="KW-0238">DNA-binding</keyword>
<dbReference type="Pfam" id="PF23011">
    <property type="entry name" value="PHD-1st_NSD"/>
    <property type="match status" value="1"/>
</dbReference>
<dbReference type="GO" id="GO:0045944">
    <property type="term" value="P:positive regulation of transcription by RNA polymerase II"/>
    <property type="evidence" value="ECO:0007669"/>
    <property type="project" value="TreeGrafter"/>
</dbReference>
<dbReference type="InterPro" id="IPR016181">
    <property type="entry name" value="Acyl_CoA_acyltransferase"/>
</dbReference>
<gene>
    <name evidence="7" type="ORF">TRIUR3_00440</name>
</gene>
<dbReference type="SUPFAM" id="SSF55729">
    <property type="entry name" value="Acyl-CoA N-acyltransferases (Nat)"/>
    <property type="match status" value="1"/>
</dbReference>
<dbReference type="GO" id="GO:0042393">
    <property type="term" value="F:histone binding"/>
    <property type="evidence" value="ECO:0007669"/>
    <property type="project" value="TreeGrafter"/>
</dbReference>
<accession>M8AJ37</accession>
<dbReference type="Gene3D" id="3.30.40.10">
    <property type="entry name" value="Zinc/RING finger domain, C3HC4 (zinc finger)"/>
    <property type="match status" value="2"/>
</dbReference>
<keyword evidence="7" id="KW-0347">Helicase</keyword>
<dbReference type="GO" id="GO:0004386">
    <property type="term" value="F:helicase activity"/>
    <property type="evidence" value="ECO:0007669"/>
    <property type="project" value="UniProtKB-KW"/>
</dbReference>
<dbReference type="PANTHER" id="PTHR47025">
    <property type="entry name" value="AUTOIMMUNE REGULATOR"/>
    <property type="match status" value="1"/>
</dbReference>
<dbReference type="SUPFAM" id="SSF57903">
    <property type="entry name" value="FYVE/PHD zinc finger"/>
    <property type="match status" value="2"/>
</dbReference>
<dbReference type="Pfam" id="PF23209">
    <property type="entry name" value="IDM1_C"/>
    <property type="match status" value="1"/>
</dbReference>
<dbReference type="InterPro" id="IPR019787">
    <property type="entry name" value="Znf_PHD-finger"/>
</dbReference>
<dbReference type="GO" id="GO:0003682">
    <property type="term" value="F:chromatin binding"/>
    <property type="evidence" value="ECO:0007669"/>
    <property type="project" value="TreeGrafter"/>
</dbReference>
<dbReference type="InterPro" id="IPR032308">
    <property type="entry name" value="TDBD"/>
</dbReference>
<evidence type="ECO:0000256" key="3">
    <source>
        <dbReference type="ARBA" id="ARBA00022771"/>
    </source>
</evidence>
<dbReference type="GO" id="GO:0008270">
    <property type="term" value="F:zinc ion binding"/>
    <property type="evidence" value="ECO:0007669"/>
    <property type="project" value="UniProtKB-KW"/>
</dbReference>
<evidence type="ECO:0000256" key="1">
    <source>
        <dbReference type="ARBA" id="ARBA00004123"/>
    </source>
</evidence>
<keyword evidence="7" id="KW-0547">Nucleotide-binding</keyword>
<dbReference type="PANTHER" id="PTHR47025:SF2">
    <property type="entry name" value="AUTOIMMUNE REGULATOR"/>
    <property type="match status" value="1"/>
</dbReference>
<dbReference type="FunFam" id="3.30.40.10:FF:000494">
    <property type="entry name" value="Acyl-CoA N-acyltransferase with RING/FYVE/PHD-type zinc finger domain"/>
    <property type="match status" value="1"/>
</dbReference>
<protein>
    <submittedName>
        <fullName evidence="7">Chromodomain-helicase-DNA-binding protein 4</fullName>
    </submittedName>
</protein>
<dbReference type="PROSITE" id="PS50016">
    <property type="entry name" value="ZF_PHD_2"/>
    <property type="match status" value="1"/>
</dbReference>
<dbReference type="InterPro" id="IPR011011">
    <property type="entry name" value="Znf_FYVE_PHD"/>
</dbReference>
<dbReference type="InterPro" id="IPR019786">
    <property type="entry name" value="Zinc_finger_PHD-type_CS"/>
</dbReference>
<dbReference type="PROSITE" id="PS01359">
    <property type="entry name" value="ZF_PHD_1"/>
    <property type="match status" value="1"/>
</dbReference>
<dbReference type="Pfam" id="PF16135">
    <property type="entry name" value="TDBD"/>
    <property type="match status" value="2"/>
</dbReference>
<dbReference type="InterPro" id="IPR059153">
    <property type="entry name" value="NSD_PHD-1st"/>
</dbReference>
<keyword evidence="3" id="KW-0863">Zinc-finger</keyword>
<comment type="subcellular location">
    <subcellularLocation>
        <location evidence="1">Nucleus</location>
    </subcellularLocation>
</comment>
<proteinExistence type="predicted"/>
<name>M8AJ37_TRIUA</name>
<evidence type="ECO:0000256" key="6">
    <source>
        <dbReference type="SAM" id="MobiDB-lite"/>
    </source>
</evidence>
<dbReference type="eggNOG" id="ENOG502QS7V">
    <property type="taxonomic scope" value="Eukaryota"/>
</dbReference>
<organism evidence="7">
    <name type="scientific">Triticum urartu</name>
    <name type="common">Red wild einkorn</name>
    <name type="synonym">Crithodium urartu</name>
    <dbReference type="NCBI Taxonomy" id="4572"/>
    <lineage>
        <taxon>Eukaryota</taxon>
        <taxon>Viridiplantae</taxon>
        <taxon>Streptophyta</taxon>
        <taxon>Embryophyta</taxon>
        <taxon>Tracheophyta</taxon>
        <taxon>Spermatophyta</taxon>
        <taxon>Magnoliopsida</taxon>
        <taxon>Liliopsida</taxon>
        <taxon>Poales</taxon>
        <taxon>Poaceae</taxon>
        <taxon>BOP clade</taxon>
        <taxon>Pooideae</taxon>
        <taxon>Triticodae</taxon>
        <taxon>Triticeae</taxon>
        <taxon>Triticinae</taxon>
        <taxon>Triticum</taxon>
    </lineage>
</organism>
<keyword evidence="5" id="KW-0539">Nucleus</keyword>
<evidence type="ECO:0000256" key="5">
    <source>
        <dbReference type="ARBA" id="ARBA00023242"/>
    </source>
</evidence>
<dbReference type="GO" id="GO:0005634">
    <property type="term" value="C:nucleus"/>
    <property type="evidence" value="ECO:0007669"/>
    <property type="project" value="UniProtKB-SubCell"/>
</dbReference>
<dbReference type="InterPro" id="IPR013083">
    <property type="entry name" value="Znf_RING/FYVE/PHD"/>
</dbReference>
<dbReference type="STRING" id="4572.M8AJ37"/>
<keyword evidence="7" id="KW-0378">Hydrolase</keyword>
<dbReference type="GO" id="GO:0000977">
    <property type="term" value="F:RNA polymerase II transcription regulatory region sequence-specific DNA binding"/>
    <property type="evidence" value="ECO:0007669"/>
    <property type="project" value="TreeGrafter"/>
</dbReference>
<keyword evidence="2" id="KW-0479">Metal-binding</keyword>
<feature type="region of interest" description="Disordered" evidence="6">
    <location>
        <begin position="1"/>
        <end position="89"/>
    </location>
</feature>